<dbReference type="Proteomes" id="UP000188603">
    <property type="component" value="Chromosome"/>
</dbReference>
<proteinExistence type="predicted"/>
<dbReference type="EMBL" id="CP019699">
    <property type="protein sequence ID" value="AQS55650.1"/>
    <property type="molecule type" value="Genomic_DNA"/>
</dbReference>
<dbReference type="AlphaFoldDB" id="A0A1U9KAF8"/>
<evidence type="ECO:0000313" key="2">
    <source>
        <dbReference type="EMBL" id="AQS55650.1"/>
    </source>
</evidence>
<keyword evidence="1" id="KW-1133">Transmembrane helix</keyword>
<accession>A0A1U9KAF8</accession>
<dbReference type="KEGG" id="ntr:B0W44_15820"/>
<evidence type="ECO:0000256" key="1">
    <source>
        <dbReference type="SAM" id="Phobius"/>
    </source>
</evidence>
<reference evidence="3" key="2">
    <citation type="submission" date="2017-02" db="EMBL/GenBank/DDBJ databases">
        <authorList>
            <person name="Peterson S.W."/>
        </authorList>
    </citation>
    <scope>NUCLEOTIDE SEQUENCE</scope>
    <source>
        <strain evidence="3">SG-1</strain>
    </source>
</reference>
<dbReference type="STRING" id="1471761.B0W44_07490"/>
<dbReference type="OrthoDB" id="2468842at2"/>
<organism evidence="3 4">
    <name type="scientific">Novibacillus thermophilus</name>
    <dbReference type="NCBI Taxonomy" id="1471761"/>
    <lineage>
        <taxon>Bacteria</taxon>
        <taxon>Bacillati</taxon>
        <taxon>Bacillota</taxon>
        <taxon>Bacilli</taxon>
        <taxon>Bacillales</taxon>
        <taxon>Thermoactinomycetaceae</taxon>
        <taxon>Novibacillus</taxon>
    </lineage>
</organism>
<keyword evidence="1" id="KW-0812">Transmembrane</keyword>
<keyword evidence="4" id="KW-1185">Reference proteome</keyword>
<evidence type="ECO:0000313" key="4">
    <source>
        <dbReference type="Proteomes" id="UP000188603"/>
    </source>
</evidence>
<name>A0A1U9KAF8_9BACL</name>
<protein>
    <submittedName>
        <fullName evidence="3">Uncharacterized protein</fullName>
    </submittedName>
</protein>
<keyword evidence="1" id="KW-0472">Membrane</keyword>
<evidence type="ECO:0000313" key="3">
    <source>
        <dbReference type="EMBL" id="AQS56996.1"/>
    </source>
</evidence>
<dbReference type="EMBL" id="CP019699">
    <property type="protein sequence ID" value="AQS56996.1"/>
    <property type="molecule type" value="Genomic_DNA"/>
</dbReference>
<feature type="transmembrane region" description="Helical" evidence="1">
    <location>
        <begin position="52"/>
        <end position="71"/>
    </location>
</feature>
<gene>
    <name evidence="2" type="ORF">B0W44_07490</name>
    <name evidence="3" type="ORF">B0W44_15820</name>
</gene>
<dbReference type="KEGG" id="ntr:B0W44_07490"/>
<sequence length="100" mass="11454">MFGEHHVLPYKSQGENEIVWRFSFRQLGWLAAGSVISVKLATAFPPIPGLGIWGYFPYWLPFGVSAIFAFVRHPGTGMTFGTFIAEWVKCARRQRVYFRP</sequence>
<reference evidence="3 4" key="1">
    <citation type="journal article" date="2015" name="Int. J. Syst. Evol. Microbiol.">
        <title>Novibacillus thermophilus gen. nov., sp. nov., a Gram-staining-negative and moderately thermophilic member of the family Thermoactinomycetaceae.</title>
        <authorList>
            <person name="Yang G."/>
            <person name="Chen J."/>
            <person name="Zhou S."/>
        </authorList>
    </citation>
    <scope>NUCLEOTIDE SEQUENCE [LARGE SCALE GENOMIC DNA]</scope>
    <source>
        <strain evidence="3 4">SG-1</strain>
    </source>
</reference>